<organism evidence="1 2">
    <name type="scientific">Nocardia goodfellowii</name>
    <dbReference type="NCBI Taxonomy" id="882446"/>
    <lineage>
        <taxon>Bacteria</taxon>
        <taxon>Bacillati</taxon>
        <taxon>Actinomycetota</taxon>
        <taxon>Actinomycetes</taxon>
        <taxon>Mycobacteriales</taxon>
        <taxon>Nocardiaceae</taxon>
        <taxon>Nocardia</taxon>
    </lineage>
</organism>
<keyword evidence="2" id="KW-1185">Reference proteome</keyword>
<accession>A0ABS4QIC4</accession>
<evidence type="ECO:0000313" key="1">
    <source>
        <dbReference type="EMBL" id="MBP2190406.1"/>
    </source>
</evidence>
<sequence>MRASAIRPRETHPGGLLAPATVGVATMRERAGLAQWAG</sequence>
<evidence type="ECO:0000313" key="2">
    <source>
        <dbReference type="Proteomes" id="UP001519325"/>
    </source>
</evidence>
<comment type="caution">
    <text evidence="1">The sequence shown here is derived from an EMBL/GenBank/DDBJ whole genome shotgun (WGS) entry which is preliminary data.</text>
</comment>
<proteinExistence type="predicted"/>
<name>A0ABS4QIC4_9NOCA</name>
<reference evidence="1 2" key="1">
    <citation type="submission" date="2021-03" db="EMBL/GenBank/DDBJ databases">
        <title>Sequencing the genomes of 1000 actinobacteria strains.</title>
        <authorList>
            <person name="Klenk H.-P."/>
        </authorList>
    </citation>
    <scope>NUCLEOTIDE SEQUENCE [LARGE SCALE GENOMIC DNA]</scope>
    <source>
        <strain evidence="1 2">DSM 45516</strain>
    </source>
</reference>
<dbReference type="Proteomes" id="UP001519325">
    <property type="component" value="Unassembled WGS sequence"/>
</dbReference>
<gene>
    <name evidence="1" type="ORF">BJ987_003307</name>
</gene>
<protein>
    <submittedName>
        <fullName evidence="1">Uncharacterized protein</fullName>
    </submittedName>
</protein>
<dbReference type="EMBL" id="JAGGMR010000001">
    <property type="protein sequence ID" value="MBP2190406.1"/>
    <property type="molecule type" value="Genomic_DNA"/>
</dbReference>